<feature type="compositionally biased region" description="Basic and acidic residues" evidence="1">
    <location>
        <begin position="43"/>
        <end position="56"/>
    </location>
</feature>
<accession>A0A9D4E3N8</accession>
<keyword evidence="3" id="KW-1185">Reference proteome</keyword>
<dbReference type="Proteomes" id="UP000828390">
    <property type="component" value="Unassembled WGS sequence"/>
</dbReference>
<evidence type="ECO:0000313" key="2">
    <source>
        <dbReference type="EMBL" id="KAH3771821.1"/>
    </source>
</evidence>
<proteinExistence type="predicted"/>
<name>A0A9D4E3N8_DREPO</name>
<reference evidence="2" key="1">
    <citation type="journal article" date="2019" name="bioRxiv">
        <title>The Genome of the Zebra Mussel, Dreissena polymorpha: A Resource for Invasive Species Research.</title>
        <authorList>
            <person name="McCartney M.A."/>
            <person name="Auch B."/>
            <person name="Kono T."/>
            <person name="Mallez S."/>
            <person name="Zhang Y."/>
            <person name="Obille A."/>
            <person name="Becker A."/>
            <person name="Abrahante J.E."/>
            <person name="Garbe J."/>
            <person name="Badalamenti J.P."/>
            <person name="Herman A."/>
            <person name="Mangelson H."/>
            <person name="Liachko I."/>
            <person name="Sullivan S."/>
            <person name="Sone E.D."/>
            <person name="Koren S."/>
            <person name="Silverstein K.A.T."/>
            <person name="Beckman K.B."/>
            <person name="Gohl D.M."/>
        </authorList>
    </citation>
    <scope>NUCLEOTIDE SEQUENCE</scope>
    <source>
        <strain evidence="2">Duluth1</strain>
        <tissue evidence="2">Whole animal</tissue>
    </source>
</reference>
<organism evidence="2 3">
    <name type="scientific">Dreissena polymorpha</name>
    <name type="common">Zebra mussel</name>
    <name type="synonym">Mytilus polymorpha</name>
    <dbReference type="NCBI Taxonomy" id="45954"/>
    <lineage>
        <taxon>Eukaryota</taxon>
        <taxon>Metazoa</taxon>
        <taxon>Spiralia</taxon>
        <taxon>Lophotrochozoa</taxon>
        <taxon>Mollusca</taxon>
        <taxon>Bivalvia</taxon>
        <taxon>Autobranchia</taxon>
        <taxon>Heteroconchia</taxon>
        <taxon>Euheterodonta</taxon>
        <taxon>Imparidentia</taxon>
        <taxon>Neoheterodontei</taxon>
        <taxon>Myida</taxon>
        <taxon>Dreissenoidea</taxon>
        <taxon>Dreissenidae</taxon>
        <taxon>Dreissena</taxon>
    </lineage>
</organism>
<protein>
    <submittedName>
        <fullName evidence="2">Uncharacterized protein</fullName>
    </submittedName>
</protein>
<feature type="region of interest" description="Disordered" evidence="1">
    <location>
        <begin position="23"/>
        <end position="90"/>
    </location>
</feature>
<evidence type="ECO:0000313" key="3">
    <source>
        <dbReference type="Proteomes" id="UP000828390"/>
    </source>
</evidence>
<reference evidence="2" key="2">
    <citation type="submission" date="2020-11" db="EMBL/GenBank/DDBJ databases">
        <authorList>
            <person name="McCartney M.A."/>
            <person name="Auch B."/>
            <person name="Kono T."/>
            <person name="Mallez S."/>
            <person name="Becker A."/>
            <person name="Gohl D.M."/>
            <person name="Silverstein K.A.T."/>
            <person name="Koren S."/>
            <person name="Bechman K.B."/>
            <person name="Herman A."/>
            <person name="Abrahante J.E."/>
            <person name="Garbe J."/>
        </authorList>
    </citation>
    <scope>NUCLEOTIDE SEQUENCE</scope>
    <source>
        <strain evidence="2">Duluth1</strain>
        <tissue evidence="2">Whole animal</tissue>
    </source>
</reference>
<evidence type="ECO:0000256" key="1">
    <source>
        <dbReference type="SAM" id="MobiDB-lite"/>
    </source>
</evidence>
<sequence>MRSENHTLKNLFQSDGDLTCSSAYGQPFPERYSANRARTSTFRRPDSENSNRRLETYEDIQSNPRLSGHSLVMSDSDSGNDEDRADSARPQRLLCHQEGAFQSSTASEICKRQNMAKCAEIMSPPTPRYETLKNMTSALTRNTNDVTTTIATC</sequence>
<comment type="caution">
    <text evidence="2">The sequence shown here is derived from an EMBL/GenBank/DDBJ whole genome shotgun (WGS) entry which is preliminary data.</text>
</comment>
<dbReference type="AlphaFoldDB" id="A0A9D4E3N8"/>
<gene>
    <name evidence="2" type="ORF">DPMN_173150</name>
</gene>
<dbReference type="EMBL" id="JAIWYP010000009">
    <property type="protein sequence ID" value="KAH3771821.1"/>
    <property type="molecule type" value="Genomic_DNA"/>
</dbReference>